<sequence>MARKPDISTDPKYLEILREIEEVETRCDSLKKKLRAVVETNVGLGGQIVSLQTTITKLTGDNVNLTSHVGNLSAKLAEEQKQNQTLSSAVDNFSIKLAEAQKQNQSLSSELSVNTAEKESLTEQLSLCRSALEQALSDAKREQSAKTVLEKKLARFIALFGGMDSLYKDFRALATDCDQHDSDKEDVSHSAPGDGPHQSQRATTSGPSSTTTSVSIGNPPLFTFNADPVISTASGSTIQKDLPPAATQSESPGVLSDEATKALVTPAHKRDSQQQQLLANPAVNNVLVRFTQFQPAVTTPNDSSAFKPDVAATVTDPPASLPSLPPSTESAEGPQEEETVDSEVFYESNTSRTSHASRTDAYGHNGDASKAQGTSRKAVGPLEHGGPRFTASAHLREVGNNNRAAGAAESENAPTLAVSREQVVSAAVTASSASAATPEVLEAVRNAARDLDEPTASQQKVPPTPFRDEDVQIAVATPLPRSPTPRITKEHKKLSQMYQSFAEGGVMTRKELRRFERVLLDYTI</sequence>
<feature type="region of interest" description="Disordered" evidence="2">
    <location>
        <begin position="180"/>
        <end position="218"/>
    </location>
</feature>
<keyword evidence="4" id="KW-1185">Reference proteome</keyword>
<evidence type="ECO:0000256" key="2">
    <source>
        <dbReference type="SAM" id="MobiDB-lite"/>
    </source>
</evidence>
<evidence type="ECO:0000313" key="3">
    <source>
        <dbReference type="EMBL" id="KAJ3048905.1"/>
    </source>
</evidence>
<name>A0AAD5SFY9_9FUNG</name>
<gene>
    <name evidence="3" type="ORF">HK097_010101</name>
</gene>
<dbReference type="SUPFAM" id="SSF90257">
    <property type="entry name" value="Myosin rod fragments"/>
    <property type="match status" value="1"/>
</dbReference>
<feature type="compositionally biased region" description="Polar residues" evidence="2">
    <location>
        <begin position="347"/>
        <end position="356"/>
    </location>
</feature>
<feature type="compositionally biased region" description="Low complexity" evidence="2">
    <location>
        <begin position="203"/>
        <end position="215"/>
    </location>
</feature>
<proteinExistence type="predicted"/>
<keyword evidence="1" id="KW-0175">Coiled coil</keyword>
<dbReference type="Gene3D" id="1.10.287.1490">
    <property type="match status" value="1"/>
</dbReference>
<dbReference type="EMBL" id="JADGJD010000720">
    <property type="protein sequence ID" value="KAJ3048905.1"/>
    <property type="molecule type" value="Genomic_DNA"/>
</dbReference>
<feature type="region of interest" description="Disordered" evidence="2">
    <location>
        <begin position="235"/>
        <end position="255"/>
    </location>
</feature>
<feature type="coiled-coil region" evidence="1">
    <location>
        <begin position="83"/>
        <end position="152"/>
    </location>
</feature>
<accession>A0AAD5SFY9</accession>
<comment type="caution">
    <text evidence="3">The sequence shown here is derived from an EMBL/GenBank/DDBJ whole genome shotgun (WGS) entry which is preliminary data.</text>
</comment>
<dbReference type="AlphaFoldDB" id="A0AAD5SFY9"/>
<organism evidence="3 4">
    <name type="scientific">Rhizophlyctis rosea</name>
    <dbReference type="NCBI Taxonomy" id="64517"/>
    <lineage>
        <taxon>Eukaryota</taxon>
        <taxon>Fungi</taxon>
        <taxon>Fungi incertae sedis</taxon>
        <taxon>Chytridiomycota</taxon>
        <taxon>Chytridiomycota incertae sedis</taxon>
        <taxon>Chytridiomycetes</taxon>
        <taxon>Rhizophlyctidales</taxon>
        <taxon>Rhizophlyctidaceae</taxon>
        <taxon>Rhizophlyctis</taxon>
    </lineage>
</organism>
<feature type="coiled-coil region" evidence="1">
    <location>
        <begin position="13"/>
        <end position="40"/>
    </location>
</feature>
<protein>
    <submittedName>
        <fullName evidence="3">Uncharacterized protein</fullName>
    </submittedName>
</protein>
<reference evidence="3" key="1">
    <citation type="submission" date="2020-05" db="EMBL/GenBank/DDBJ databases">
        <title>Phylogenomic resolution of chytrid fungi.</title>
        <authorList>
            <person name="Stajich J.E."/>
            <person name="Amses K."/>
            <person name="Simmons R."/>
            <person name="Seto K."/>
            <person name="Myers J."/>
            <person name="Bonds A."/>
            <person name="Quandt C.A."/>
            <person name="Barry K."/>
            <person name="Liu P."/>
            <person name="Grigoriev I."/>
            <person name="Longcore J.E."/>
            <person name="James T.Y."/>
        </authorList>
    </citation>
    <scope>NUCLEOTIDE SEQUENCE</scope>
    <source>
        <strain evidence="3">JEL0318</strain>
    </source>
</reference>
<evidence type="ECO:0000256" key="1">
    <source>
        <dbReference type="SAM" id="Coils"/>
    </source>
</evidence>
<dbReference type="Proteomes" id="UP001212841">
    <property type="component" value="Unassembled WGS sequence"/>
</dbReference>
<feature type="region of interest" description="Disordered" evidence="2">
    <location>
        <begin position="298"/>
        <end position="389"/>
    </location>
</feature>
<evidence type="ECO:0000313" key="4">
    <source>
        <dbReference type="Proteomes" id="UP001212841"/>
    </source>
</evidence>